<feature type="domain" description="HTH tetR-type" evidence="3">
    <location>
        <begin position="11"/>
        <end position="71"/>
    </location>
</feature>
<dbReference type="InterPro" id="IPR036271">
    <property type="entry name" value="Tet_transcr_reg_TetR-rel_C_sf"/>
</dbReference>
<proteinExistence type="predicted"/>
<dbReference type="Gene3D" id="1.10.357.10">
    <property type="entry name" value="Tetracycline Repressor, domain 2"/>
    <property type="match status" value="1"/>
</dbReference>
<dbReference type="GO" id="GO:0000976">
    <property type="term" value="F:transcription cis-regulatory region binding"/>
    <property type="evidence" value="ECO:0007669"/>
    <property type="project" value="TreeGrafter"/>
</dbReference>
<comment type="caution">
    <text evidence="4">The sequence shown here is derived from an EMBL/GenBank/DDBJ whole genome shotgun (WGS) entry which is preliminary data.</text>
</comment>
<name>A0A2U1ZWW0_9MICO</name>
<evidence type="ECO:0000256" key="1">
    <source>
        <dbReference type="ARBA" id="ARBA00023125"/>
    </source>
</evidence>
<protein>
    <submittedName>
        <fullName evidence="4">TetR/AcrR family transcriptional regulator</fullName>
    </submittedName>
</protein>
<dbReference type="EMBL" id="PYHR01000002">
    <property type="protein sequence ID" value="PWD51476.1"/>
    <property type="molecule type" value="Genomic_DNA"/>
</dbReference>
<organism evidence="4 5">
    <name type="scientific">Serinibacter arcticus</name>
    <dbReference type="NCBI Taxonomy" id="1655435"/>
    <lineage>
        <taxon>Bacteria</taxon>
        <taxon>Bacillati</taxon>
        <taxon>Actinomycetota</taxon>
        <taxon>Actinomycetes</taxon>
        <taxon>Micrococcales</taxon>
        <taxon>Beutenbergiaceae</taxon>
        <taxon>Serinibacter</taxon>
    </lineage>
</organism>
<sequence length="205" mass="22223">MLVVTERTTVDTRRDQIVEAARRLLAADPESSPTVRAVALEAGIGASTLRHYFPTQRALREAVLDRALEEPPSELAIRDSSRPPAERLTECLLQLLPPQALVEELPFSRWAEALAAVFGPDATAESRLAWAANGAQLRRRVAGWLAVLAEEGAVAPGSEERSARLLMTVVDGLATSRILPVARHDAAEELQVLDDAVAAVLRGRR</sequence>
<dbReference type="InterPro" id="IPR009057">
    <property type="entry name" value="Homeodomain-like_sf"/>
</dbReference>
<dbReference type="PANTHER" id="PTHR30055:SF226">
    <property type="entry name" value="HTH-TYPE TRANSCRIPTIONAL REGULATOR PKSA"/>
    <property type="match status" value="1"/>
</dbReference>
<dbReference type="GO" id="GO:0003700">
    <property type="term" value="F:DNA-binding transcription factor activity"/>
    <property type="evidence" value="ECO:0007669"/>
    <property type="project" value="TreeGrafter"/>
</dbReference>
<dbReference type="PROSITE" id="PS50977">
    <property type="entry name" value="HTH_TETR_2"/>
    <property type="match status" value="1"/>
</dbReference>
<accession>A0A2U1ZWW0</accession>
<evidence type="ECO:0000259" key="3">
    <source>
        <dbReference type="PROSITE" id="PS50977"/>
    </source>
</evidence>
<gene>
    <name evidence="4" type="ORF">C8046_13240</name>
</gene>
<evidence type="ECO:0000313" key="5">
    <source>
        <dbReference type="Proteomes" id="UP000245166"/>
    </source>
</evidence>
<keyword evidence="5" id="KW-1185">Reference proteome</keyword>
<dbReference type="InterPro" id="IPR050109">
    <property type="entry name" value="HTH-type_TetR-like_transc_reg"/>
</dbReference>
<dbReference type="AlphaFoldDB" id="A0A2U1ZWW0"/>
<evidence type="ECO:0000256" key="2">
    <source>
        <dbReference type="PROSITE-ProRule" id="PRU00335"/>
    </source>
</evidence>
<dbReference type="Proteomes" id="UP000245166">
    <property type="component" value="Unassembled WGS sequence"/>
</dbReference>
<reference evidence="4 5" key="1">
    <citation type="submission" date="2018-03" db="EMBL/GenBank/DDBJ databases">
        <title>Genome assembly of novel Miniimonas species PCH200.</title>
        <authorList>
            <person name="Thakur V."/>
            <person name="Kumar V."/>
            <person name="Singh D."/>
        </authorList>
    </citation>
    <scope>NUCLEOTIDE SEQUENCE [LARGE SCALE GENOMIC DNA]</scope>
    <source>
        <strain evidence="4 5">PCH200</strain>
    </source>
</reference>
<keyword evidence="1 2" id="KW-0238">DNA-binding</keyword>
<dbReference type="PANTHER" id="PTHR30055">
    <property type="entry name" value="HTH-TYPE TRANSCRIPTIONAL REGULATOR RUTR"/>
    <property type="match status" value="1"/>
</dbReference>
<dbReference type="SUPFAM" id="SSF48498">
    <property type="entry name" value="Tetracyclin repressor-like, C-terminal domain"/>
    <property type="match status" value="1"/>
</dbReference>
<dbReference type="SUPFAM" id="SSF46689">
    <property type="entry name" value="Homeodomain-like"/>
    <property type="match status" value="1"/>
</dbReference>
<feature type="DNA-binding region" description="H-T-H motif" evidence="2">
    <location>
        <begin position="34"/>
        <end position="53"/>
    </location>
</feature>
<dbReference type="InterPro" id="IPR001647">
    <property type="entry name" value="HTH_TetR"/>
</dbReference>
<evidence type="ECO:0000313" key="4">
    <source>
        <dbReference type="EMBL" id="PWD51476.1"/>
    </source>
</evidence>
<dbReference type="Pfam" id="PF00440">
    <property type="entry name" value="TetR_N"/>
    <property type="match status" value="1"/>
</dbReference>